<dbReference type="Pfam" id="PF00128">
    <property type="entry name" value="Alpha-amylase"/>
    <property type="match status" value="1"/>
</dbReference>
<dbReference type="NCBIfam" id="TIGR02403">
    <property type="entry name" value="trehalose_treC"/>
    <property type="match status" value="1"/>
</dbReference>
<accession>G9WHG1</accession>
<dbReference type="InterPro" id="IPR056300">
    <property type="entry name" value="SusG-like_C"/>
</dbReference>
<dbReference type="InterPro" id="IPR013780">
    <property type="entry name" value="Glyco_hydro_b"/>
</dbReference>
<dbReference type="PANTHER" id="PTHR10357">
    <property type="entry name" value="ALPHA-AMYLASE FAMILY MEMBER"/>
    <property type="match status" value="1"/>
</dbReference>
<comment type="caution">
    <text evidence="6">The sequence shown here is derived from an EMBL/GenBank/DDBJ whole genome shotgun (WGS) entry which is preliminary data.</text>
</comment>
<dbReference type="PATRIC" id="fig|1045004.4.peg.176"/>
<keyword evidence="3" id="KW-0326">Glycosidase</keyword>
<proteinExistence type="inferred from homology"/>
<dbReference type="GO" id="GO:0008788">
    <property type="term" value="F:alpha,alpha-phosphotrehalase activity"/>
    <property type="evidence" value="ECO:0007669"/>
    <property type="project" value="UniProtKB-UniRule"/>
</dbReference>
<dbReference type="eggNOG" id="COG0366">
    <property type="taxonomic scope" value="Bacteria"/>
</dbReference>
<dbReference type="AlphaFoldDB" id="G9WHG1"/>
<dbReference type="SUPFAM" id="SSF51011">
    <property type="entry name" value="Glycosyl hydrolase domain"/>
    <property type="match status" value="1"/>
</dbReference>
<dbReference type="Gene3D" id="3.90.400.10">
    <property type="entry name" value="Oligo-1,6-glucosidase, Domain 2"/>
    <property type="match status" value="1"/>
</dbReference>
<dbReference type="FunFam" id="3.20.20.80:FF:000064">
    <property type="entry name" value="Oligo-1,6-glucosidase"/>
    <property type="match status" value="1"/>
</dbReference>
<dbReference type="InterPro" id="IPR045857">
    <property type="entry name" value="O16G_dom_2"/>
</dbReference>
<protein>
    <recommendedName>
        <fullName evidence="4">Alpha,alpha-phosphotrehalase</fullName>
        <ecNumber evidence="4">3.2.1.93</ecNumber>
    </recommendedName>
</protein>
<feature type="domain" description="Glycosyl hydrolase family 13 catalytic" evidence="5">
    <location>
        <begin position="15"/>
        <end position="418"/>
    </location>
</feature>
<evidence type="ECO:0000259" key="5">
    <source>
        <dbReference type="SMART" id="SM00642"/>
    </source>
</evidence>
<dbReference type="Gene3D" id="3.20.20.80">
    <property type="entry name" value="Glycosidases"/>
    <property type="match status" value="1"/>
</dbReference>
<dbReference type="EC" id="3.2.1.93" evidence="4"/>
<comment type="similarity">
    <text evidence="1">Belongs to the glycosyl hydrolase 13 family.</text>
</comment>
<dbReference type="GO" id="GO:0005737">
    <property type="term" value="C:cytoplasm"/>
    <property type="evidence" value="ECO:0007669"/>
    <property type="project" value="UniProtKB-UniRule"/>
</dbReference>
<gene>
    <name evidence="6" type="ORF">OKIT_0173</name>
</gene>
<evidence type="ECO:0000256" key="4">
    <source>
        <dbReference type="NCBIfam" id="TIGR02403"/>
    </source>
</evidence>
<dbReference type="HOGENOM" id="CLU_006462_1_2_9"/>
<dbReference type="NCBIfam" id="NF008183">
    <property type="entry name" value="PRK10933.1"/>
    <property type="match status" value="1"/>
</dbReference>
<organism evidence="6 7">
    <name type="scientific">Oenococcus kitaharae DSM 17330</name>
    <dbReference type="NCBI Taxonomy" id="1045004"/>
    <lineage>
        <taxon>Bacteria</taxon>
        <taxon>Bacillati</taxon>
        <taxon>Bacillota</taxon>
        <taxon>Bacilli</taxon>
        <taxon>Lactobacillales</taxon>
        <taxon>Lactobacillaceae</taxon>
        <taxon>Oenococcus</taxon>
    </lineage>
</organism>
<dbReference type="Pfam" id="PF23915">
    <property type="entry name" value="SusG_C"/>
    <property type="match status" value="1"/>
</dbReference>
<dbReference type="SUPFAM" id="SSF51445">
    <property type="entry name" value="(Trans)glycosidases"/>
    <property type="match status" value="1"/>
</dbReference>
<dbReference type="Proteomes" id="UP000004959">
    <property type="component" value="Chromosome"/>
</dbReference>
<dbReference type="GO" id="GO:0004556">
    <property type="term" value="F:alpha-amylase activity"/>
    <property type="evidence" value="ECO:0007669"/>
    <property type="project" value="TreeGrafter"/>
</dbReference>
<evidence type="ECO:0000313" key="7">
    <source>
        <dbReference type="Proteomes" id="UP000004959"/>
    </source>
</evidence>
<dbReference type="Gene3D" id="2.60.40.1180">
    <property type="entry name" value="Golgi alpha-mannosidase II"/>
    <property type="match status" value="1"/>
</dbReference>
<reference evidence="6 7" key="1">
    <citation type="journal article" date="2012" name="PLoS ONE">
        <title>Functional divergence in the genus oenococcus as predicted by genome sequencing of the newly-described species, Oenococcus kitaharae.</title>
        <authorList>
            <person name="Borneman A.R."/>
            <person name="McCarthy J.M."/>
            <person name="Chambers P.J."/>
            <person name="Bartowsky E.J."/>
        </authorList>
    </citation>
    <scope>NUCLEOTIDE SEQUENCE [LARGE SCALE GENOMIC DNA]</scope>
    <source>
        <strain evidence="7">DSM17330</strain>
    </source>
</reference>
<name>G9WHG1_9LACO</name>
<dbReference type="InterPro" id="IPR017853">
    <property type="entry name" value="GH"/>
</dbReference>
<keyword evidence="2 6" id="KW-0378">Hydrolase</keyword>
<dbReference type="GO" id="GO:0005993">
    <property type="term" value="P:trehalose catabolic process"/>
    <property type="evidence" value="ECO:0007669"/>
    <property type="project" value="InterPro"/>
</dbReference>
<dbReference type="InterPro" id="IPR006047">
    <property type="entry name" value="GH13_cat_dom"/>
</dbReference>
<evidence type="ECO:0000256" key="2">
    <source>
        <dbReference type="ARBA" id="ARBA00022801"/>
    </source>
</evidence>
<dbReference type="SMART" id="SM00642">
    <property type="entry name" value="Aamy"/>
    <property type="match status" value="1"/>
</dbReference>
<sequence length="552" mass="62906">MKETQSTFANKVVYQAYPKSFKDTNGDGIGDLRGIIEKLPYLAKLGIDYLWLNPIFPSPQRDNGYDISDYCAIDPVFGTMADFEELVAKAAEHHISIMMDMVFNHTSTAHIWFQKALAGDKKYQDYYILRPKKADGSAPTSWESKFGGSAWAPFGNTDLDYLHLYDISQADLNWRNPEVIAELNKVLGFWLDKGAKAFRFDVINVVGKDQKLLDDPHGGNGKPMYTDRPIVHEYLQNMYRDVFAKHPGVITVGELSSTTVENAIAYTAADRHELSMAFSFHHLKVDYENGNKWTKIPYDFEKLRHILHEWGKGLSDGGGWPAWFWNNHDQPRAINRFIKNPQYYHLGAAMLAAAIHLNRGTPYIYMGEEIGMTDPDFKSMADYVDVESQNAYQELLDKGVSADEAFAIVKSKSRDNARIPMQWNTEKYAGFSDHKPWLANGDFQQINVAKDLADPQGLFQFYQRLIALRKQEPVIALGDYQPMFADLAEVYAFKRQLQDQYLLVITHFGEKAVTVDLPKEAQSGSLLLANYSDSRMADKFVLRPYEVIAVKY</sequence>
<dbReference type="OrthoDB" id="9805159at2"/>
<keyword evidence="7" id="KW-1185">Reference proteome</keyword>
<dbReference type="InterPro" id="IPR012769">
    <property type="entry name" value="Trehalose_TreC"/>
</dbReference>
<dbReference type="RefSeq" id="WP_007744473.1">
    <property type="nucleotide sequence ID" value="NZ_CM001398.1"/>
</dbReference>
<evidence type="ECO:0000256" key="3">
    <source>
        <dbReference type="ARBA" id="ARBA00023295"/>
    </source>
</evidence>
<evidence type="ECO:0000256" key="1">
    <source>
        <dbReference type="ARBA" id="ARBA00008061"/>
    </source>
</evidence>
<dbReference type="CDD" id="cd11333">
    <property type="entry name" value="AmyAc_SI_OligoGlu_DGase"/>
    <property type="match status" value="1"/>
</dbReference>
<dbReference type="STRING" id="336988.NT96_04065"/>
<dbReference type="EMBL" id="AFVZ01000001">
    <property type="protein sequence ID" value="EHN58300.1"/>
    <property type="molecule type" value="Genomic_DNA"/>
</dbReference>
<evidence type="ECO:0000313" key="6">
    <source>
        <dbReference type="EMBL" id="EHN58300.1"/>
    </source>
</evidence>
<dbReference type="PANTHER" id="PTHR10357:SF217">
    <property type="entry name" value="TREHALOSE-6-PHOSPHATE HYDROLASE"/>
    <property type="match status" value="1"/>
</dbReference>